<protein>
    <submittedName>
        <fullName evidence="1">Uncharacterized protein</fullName>
    </submittedName>
</protein>
<sequence>MATPQRSITKWVPLSQNTTLPGGRSLFWDGQGHDETTAHIGVCFSWGPLLPVASLDGSQHASRSSVVASVLTRMASQAGFRLYSLLAPGQ</sequence>
<evidence type="ECO:0000313" key="2">
    <source>
        <dbReference type="Proteomes" id="UP000092177"/>
    </source>
</evidence>
<reference evidence="2" key="1">
    <citation type="journal article" date="2017" name="BMC Genomics">
        <title>Gapless genome assembly of Colletotrichum higginsianum reveals chromosome structure and association of transposable elements with secondary metabolite gene clusters.</title>
        <authorList>
            <person name="Dallery J.-F."/>
            <person name="Lapalu N."/>
            <person name="Zampounis A."/>
            <person name="Pigne S."/>
            <person name="Luyten I."/>
            <person name="Amselem J."/>
            <person name="Wittenberg A.H.J."/>
            <person name="Zhou S."/>
            <person name="de Queiroz M.V."/>
            <person name="Robin G.P."/>
            <person name="Auger A."/>
            <person name="Hainaut M."/>
            <person name="Henrissat B."/>
            <person name="Kim K.-T."/>
            <person name="Lee Y.-H."/>
            <person name="Lespinet O."/>
            <person name="Schwartz D.C."/>
            <person name="Thon M.R."/>
            <person name="O'Connell R.J."/>
        </authorList>
    </citation>
    <scope>NUCLEOTIDE SEQUENCE [LARGE SCALE GENOMIC DNA]</scope>
    <source>
        <strain evidence="2">IMI 349063</strain>
    </source>
</reference>
<dbReference type="AlphaFoldDB" id="A0A1B7Y5V0"/>
<comment type="caution">
    <text evidence="1">The sequence shown here is derived from an EMBL/GenBank/DDBJ whole genome shotgun (WGS) entry which is preliminary data.</text>
</comment>
<dbReference type="KEGG" id="chig:CH63R_08950"/>
<gene>
    <name evidence="1" type="ORF">CH63R_08950</name>
</gene>
<name>A0A1B7Y5V0_COLHI</name>
<proteinExistence type="predicted"/>
<dbReference type="EMBL" id="LTAN01000006">
    <property type="protein sequence ID" value="OBR07429.1"/>
    <property type="molecule type" value="Genomic_DNA"/>
</dbReference>
<dbReference type="GeneID" id="28868031"/>
<evidence type="ECO:0000313" key="1">
    <source>
        <dbReference type="EMBL" id="OBR07429.1"/>
    </source>
</evidence>
<dbReference type="RefSeq" id="XP_018155947.1">
    <property type="nucleotide sequence ID" value="XM_018303924.1"/>
</dbReference>
<dbReference type="VEuPathDB" id="FungiDB:CH63R_08950"/>
<dbReference type="Proteomes" id="UP000092177">
    <property type="component" value="Chromosome 6"/>
</dbReference>
<keyword evidence="2" id="KW-1185">Reference proteome</keyword>
<organism evidence="1 2">
    <name type="scientific">Colletotrichum higginsianum (strain IMI 349063)</name>
    <name type="common">Crucifer anthracnose fungus</name>
    <dbReference type="NCBI Taxonomy" id="759273"/>
    <lineage>
        <taxon>Eukaryota</taxon>
        <taxon>Fungi</taxon>
        <taxon>Dikarya</taxon>
        <taxon>Ascomycota</taxon>
        <taxon>Pezizomycotina</taxon>
        <taxon>Sordariomycetes</taxon>
        <taxon>Hypocreomycetidae</taxon>
        <taxon>Glomerellales</taxon>
        <taxon>Glomerellaceae</taxon>
        <taxon>Colletotrichum</taxon>
        <taxon>Colletotrichum destructivum species complex</taxon>
    </lineage>
</organism>
<accession>A0A1B7Y5V0</accession>